<dbReference type="PROSITE" id="PS50102">
    <property type="entry name" value="RRM"/>
    <property type="match status" value="1"/>
</dbReference>
<dbReference type="STRING" id="34508.A0A4U8V1Q3"/>
<feature type="compositionally biased region" description="Polar residues" evidence="6">
    <location>
        <begin position="269"/>
        <end position="285"/>
    </location>
</feature>
<evidence type="ECO:0000256" key="5">
    <source>
        <dbReference type="PROSITE-ProRule" id="PRU00176"/>
    </source>
</evidence>
<feature type="region of interest" description="Disordered" evidence="6">
    <location>
        <begin position="259"/>
        <end position="290"/>
    </location>
</feature>
<reference evidence="8" key="1">
    <citation type="submission" date="2013-11" db="EMBL/GenBank/DDBJ databases">
        <authorList>
            <person name="Sternberg P."/>
            <person name="Dillman A."/>
            <person name="Macchietto M."/>
        </authorList>
    </citation>
    <scope>NUCLEOTIDE SEQUENCE</scope>
    <source>
        <strain evidence="8">ALL</strain>
    </source>
</reference>
<feature type="compositionally biased region" description="Basic residues" evidence="6">
    <location>
        <begin position="421"/>
        <end position="430"/>
    </location>
</feature>
<comment type="caution">
    <text evidence="8">The sequence shown here is derived from an EMBL/GenBank/DDBJ whole genome shotgun (WGS) entry which is preliminary data.</text>
</comment>
<evidence type="ECO:0000256" key="6">
    <source>
        <dbReference type="SAM" id="MobiDB-lite"/>
    </source>
</evidence>
<keyword evidence="5" id="KW-0694">RNA-binding</keyword>
<evidence type="ECO:0000256" key="1">
    <source>
        <dbReference type="ARBA" id="ARBA00004123"/>
    </source>
</evidence>
<dbReference type="EMBL" id="AZBU02000001">
    <property type="protein sequence ID" value="TMS39762.1"/>
    <property type="molecule type" value="Genomic_DNA"/>
</dbReference>
<gene>
    <name evidence="8" type="ORF">L596_006243</name>
</gene>
<protein>
    <recommendedName>
        <fullName evidence="7">RRM domain-containing protein</fullName>
    </recommendedName>
</protein>
<dbReference type="Pfam" id="PF25524">
    <property type="entry name" value="RSLD_CPSF6"/>
    <property type="match status" value="1"/>
</dbReference>
<keyword evidence="4" id="KW-0539">Nucleus</keyword>
<dbReference type="GO" id="GO:0006397">
    <property type="term" value="P:mRNA processing"/>
    <property type="evidence" value="ECO:0007669"/>
    <property type="project" value="UniProtKB-KW"/>
</dbReference>
<comment type="similarity">
    <text evidence="2">Belongs to the RRM CPSF6/7 family.</text>
</comment>
<feature type="compositionally biased region" description="Basic and acidic residues" evidence="6">
    <location>
        <begin position="1"/>
        <end position="18"/>
    </location>
</feature>
<feature type="region of interest" description="Disordered" evidence="6">
    <location>
        <begin position="186"/>
        <end position="205"/>
    </location>
</feature>
<name>A0A4U8V1Q3_STECR</name>
<reference evidence="8" key="3">
    <citation type="journal article" date="2019" name="G3 (Bethesda)">
        <title>Hybrid Assembly of the Genome of the Entomopathogenic Nematode Steinernema carpocapsae Identifies the X-Chromosome.</title>
        <authorList>
            <person name="Serra L."/>
            <person name="Macchietto M."/>
            <person name="Macias-Munoz A."/>
            <person name="McGill C.J."/>
            <person name="Rodriguez I.M."/>
            <person name="Rodriguez B."/>
            <person name="Murad R."/>
            <person name="Mortazavi A."/>
        </authorList>
    </citation>
    <scope>NUCLEOTIDE SEQUENCE [LARGE SCALE GENOMIC DNA]</scope>
    <source>
        <strain evidence="8">ALL</strain>
    </source>
</reference>
<sequence length="459" mass="50874">MTDSRDGSEDGNHLSDRELDYDEDDAPSDNGHHESFHSENGLNDDDLYDAVLEPTANNEKHDNVSVVSSAPPTSTVLSSSHVSSTSSSSLNSGKRYCCYVGNMTWWTTDEDITNLVKELGVHDLMDIKFYENRNNGQSKGYALVMFASDPSVKTCIESLPSRLLHNQQLVVLPYTKASLAKFEEATKRMEQRNEKKEQKPEKQPGFVGTVRLGVAAPPGTSMGQMSLNQMRPQFTGPAVPLMRAGAVPGVGSVMPLARTVNLSGPPPQSMSSMNRPPPSYVQQSRPLNQPPPNFPPPGAHINPNVYPGFGGMPPQPTEMSEAEIEEVMGRNRTVASSAVTRAVQDATSGDYQSAIETMMTAMNLIRASRAANDERCKALVNSLQDTLQGLETKAYSSGSSRKHRSSGRDRDRSRDRSGERSRKRHRRSRSRSHDRSRDRYDDRYDRSSRSPPRYRSSRH</sequence>
<dbReference type="OrthoDB" id="10065185at2759"/>
<organism evidence="8">
    <name type="scientific">Steinernema carpocapsae</name>
    <name type="common">Entomopathogenic nematode</name>
    <dbReference type="NCBI Taxonomy" id="34508"/>
    <lineage>
        <taxon>Eukaryota</taxon>
        <taxon>Metazoa</taxon>
        <taxon>Ecdysozoa</taxon>
        <taxon>Nematoda</taxon>
        <taxon>Chromadorea</taxon>
        <taxon>Rhabditida</taxon>
        <taxon>Tylenchina</taxon>
        <taxon>Panagrolaimomorpha</taxon>
        <taxon>Strongyloidoidea</taxon>
        <taxon>Steinernematidae</taxon>
        <taxon>Steinernema</taxon>
    </lineage>
</organism>
<keyword evidence="3" id="KW-0507">mRNA processing</keyword>
<dbReference type="GO" id="GO:0005634">
    <property type="term" value="C:nucleus"/>
    <property type="evidence" value="ECO:0007669"/>
    <property type="project" value="UniProtKB-SubCell"/>
</dbReference>
<feature type="region of interest" description="Disordered" evidence="6">
    <location>
        <begin position="390"/>
        <end position="459"/>
    </location>
</feature>
<feature type="region of interest" description="Disordered" evidence="6">
    <location>
        <begin position="1"/>
        <end position="86"/>
    </location>
</feature>
<evidence type="ECO:0000259" key="7">
    <source>
        <dbReference type="PROSITE" id="PS50102"/>
    </source>
</evidence>
<evidence type="ECO:0000313" key="8">
    <source>
        <dbReference type="EMBL" id="TMS39762.1"/>
    </source>
</evidence>
<feature type="domain" description="RRM" evidence="7">
    <location>
        <begin position="96"/>
        <end position="177"/>
    </location>
</feature>
<evidence type="ECO:0000256" key="4">
    <source>
        <dbReference type="ARBA" id="ARBA00023242"/>
    </source>
</evidence>
<comment type="subcellular location">
    <subcellularLocation>
        <location evidence="1">Nucleus</location>
    </subcellularLocation>
</comment>
<dbReference type="GO" id="GO:0003723">
    <property type="term" value="F:RNA binding"/>
    <property type="evidence" value="ECO:0007669"/>
    <property type="project" value="UniProtKB-UniRule"/>
</dbReference>
<dbReference type="SMART" id="SM00360">
    <property type="entry name" value="RRM"/>
    <property type="match status" value="1"/>
</dbReference>
<proteinExistence type="inferred from homology"/>
<dbReference type="InterPro" id="IPR000504">
    <property type="entry name" value="RRM_dom"/>
</dbReference>
<feature type="compositionally biased region" description="Low complexity" evidence="6">
    <location>
        <begin position="64"/>
        <end position="86"/>
    </location>
</feature>
<evidence type="ECO:0000256" key="2">
    <source>
        <dbReference type="ARBA" id="ARBA00006265"/>
    </source>
</evidence>
<reference evidence="8" key="2">
    <citation type="journal article" date="2015" name="Genome Biol.">
        <title>Comparative genomics of Steinernema reveals deeply conserved gene regulatory networks.</title>
        <authorList>
            <person name="Dillman A.R."/>
            <person name="Macchietto M."/>
            <person name="Porter C.F."/>
            <person name="Rogers A."/>
            <person name="Williams B."/>
            <person name="Antoshechkin I."/>
            <person name="Lee M.M."/>
            <person name="Goodwin Z."/>
            <person name="Lu X."/>
            <person name="Lewis E.E."/>
            <person name="Goodrich-Blair H."/>
            <person name="Stock S.P."/>
            <person name="Adams B.J."/>
            <person name="Sternberg P.W."/>
            <person name="Mortazavi A."/>
        </authorList>
    </citation>
    <scope>NUCLEOTIDE SEQUENCE [LARGE SCALE GENOMIC DNA]</scope>
    <source>
        <strain evidence="8">ALL</strain>
    </source>
</reference>
<dbReference type="Gene3D" id="3.30.70.330">
    <property type="match status" value="1"/>
</dbReference>
<evidence type="ECO:0000256" key="3">
    <source>
        <dbReference type="ARBA" id="ARBA00022664"/>
    </source>
</evidence>
<dbReference type="InterPro" id="IPR012677">
    <property type="entry name" value="Nucleotide-bd_a/b_plait_sf"/>
</dbReference>
<dbReference type="Pfam" id="PF00076">
    <property type="entry name" value="RRM_1"/>
    <property type="match status" value="1"/>
</dbReference>
<dbReference type="InterPro" id="IPR034772">
    <property type="entry name" value="CPSF6/7"/>
</dbReference>
<accession>A0A4U8V1Q3</accession>
<feature type="compositionally biased region" description="Basic and acidic residues" evidence="6">
    <location>
        <begin position="431"/>
        <end position="448"/>
    </location>
</feature>
<feature type="compositionally biased region" description="Basic and acidic residues" evidence="6">
    <location>
        <begin position="406"/>
        <end position="420"/>
    </location>
</feature>
<feature type="compositionally biased region" description="Low complexity" evidence="6">
    <location>
        <begin position="449"/>
        <end position="459"/>
    </location>
</feature>
<dbReference type="SUPFAM" id="SSF54928">
    <property type="entry name" value="RNA-binding domain, RBD"/>
    <property type="match status" value="1"/>
</dbReference>
<dbReference type="InterPro" id="IPR035979">
    <property type="entry name" value="RBD_domain_sf"/>
</dbReference>
<dbReference type="AlphaFoldDB" id="A0A4U8V1Q3"/>
<dbReference type="InterPro" id="IPR057951">
    <property type="entry name" value="CPSF6/7_RSLD_N"/>
</dbReference>
<feature type="compositionally biased region" description="Basic and acidic residues" evidence="6">
    <location>
        <begin position="186"/>
        <end position="202"/>
    </location>
</feature>
<dbReference type="PANTHER" id="PTHR23204">
    <property type="entry name" value="CLEAVAGE AND POLYADENYLATION SPECIFIC FACTOR"/>
    <property type="match status" value="1"/>
</dbReference>